<name>A0ABU8MQ52_9PSEU</name>
<dbReference type="Gene3D" id="3.40.630.30">
    <property type="match status" value="1"/>
</dbReference>
<evidence type="ECO:0000313" key="2">
    <source>
        <dbReference type="EMBL" id="MEJ2869447.1"/>
    </source>
</evidence>
<dbReference type="Proteomes" id="UP001385809">
    <property type="component" value="Unassembled WGS sequence"/>
</dbReference>
<sequence>MDVRPMTVEEAVTLAFEPEAYGERFGLALVDGWDEPGTLEPTVVALEGGVDPRWLTHLIVCDGEVVGMGGFTAPPQDGEVEVGYHVAPARRGCGIATAAVAGWVARARSAGLVRVLARTAPGPNASTTVLSRCGFVRDPAREDRAATWWWVHALR</sequence>
<dbReference type="InterPro" id="IPR016181">
    <property type="entry name" value="Acyl_CoA_acyltransferase"/>
</dbReference>
<dbReference type="CDD" id="cd04301">
    <property type="entry name" value="NAT_SF"/>
    <property type="match status" value="1"/>
</dbReference>
<proteinExistence type="predicted"/>
<dbReference type="EMBL" id="JBBEGN010000008">
    <property type="protein sequence ID" value="MEJ2869447.1"/>
    <property type="molecule type" value="Genomic_DNA"/>
</dbReference>
<comment type="caution">
    <text evidence="2">The sequence shown here is derived from an EMBL/GenBank/DDBJ whole genome shotgun (WGS) entry which is preliminary data.</text>
</comment>
<evidence type="ECO:0000259" key="1">
    <source>
        <dbReference type="PROSITE" id="PS51186"/>
    </source>
</evidence>
<dbReference type="Pfam" id="PF13302">
    <property type="entry name" value="Acetyltransf_3"/>
    <property type="match status" value="1"/>
</dbReference>
<reference evidence="2 3" key="1">
    <citation type="submission" date="2024-03" db="EMBL/GenBank/DDBJ databases">
        <title>Actinomycetospora sp. OC33-EN08, a novel actinomycete isolated from wild orchid (Aerides multiflora).</title>
        <authorList>
            <person name="Suriyachadkun C."/>
        </authorList>
    </citation>
    <scope>NUCLEOTIDE SEQUENCE [LARGE SCALE GENOMIC DNA]</scope>
    <source>
        <strain evidence="2 3">OC33-EN08</strain>
    </source>
</reference>
<gene>
    <name evidence="2" type="ORF">WCD74_16845</name>
</gene>
<keyword evidence="3" id="KW-1185">Reference proteome</keyword>
<accession>A0ABU8MQ52</accession>
<organism evidence="2 3">
    <name type="scientific">Actinomycetospora aurantiaca</name>
    <dbReference type="NCBI Taxonomy" id="3129233"/>
    <lineage>
        <taxon>Bacteria</taxon>
        <taxon>Bacillati</taxon>
        <taxon>Actinomycetota</taxon>
        <taxon>Actinomycetes</taxon>
        <taxon>Pseudonocardiales</taxon>
        <taxon>Pseudonocardiaceae</taxon>
        <taxon>Actinomycetospora</taxon>
    </lineage>
</organism>
<feature type="domain" description="N-acetyltransferase" evidence="1">
    <location>
        <begin position="1"/>
        <end position="155"/>
    </location>
</feature>
<dbReference type="RefSeq" id="WP_337696026.1">
    <property type="nucleotide sequence ID" value="NZ_JBBEGN010000008.1"/>
</dbReference>
<dbReference type="PROSITE" id="PS51186">
    <property type="entry name" value="GNAT"/>
    <property type="match status" value="1"/>
</dbReference>
<protein>
    <submittedName>
        <fullName evidence="2">GNAT family N-acetyltransferase</fullName>
    </submittedName>
</protein>
<evidence type="ECO:0000313" key="3">
    <source>
        <dbReference type="Proteomes" id="UP001385809"/>
    </source>
</evidence>
<dbReference type="InterPro" id="IPR000182">
    <property type="entry name" value="GNAT_dom"/>
</dbReference>
<dbReference type="SUPFAM" id="SSF55729">
    <property type="entry name" value="Acyl-CoA N-acyltransferases (Nat)"/>
    <property type="match status" value="1"/>
</dbReference>